<evidence type="ECO:0000256" key="5">
    <source>
        <dbReference type="ARBA" id="ARBA00022485"/>
    </source>
</evidence>
<dbReference type="SFLD" id="SFLDF00299">
    <property type="entry name" value="anaerobic_ribonucleoside-triph"/>
    <property type="match status" value="1"/>
</dbReference>
<evidence type="ECO:0000256" key="8">
    <source>
        <dbReference type="ARBA" id="ARBA00023002"/>
    </source>
</evidence>
<protein>
    <recommendedName>
        <fullName evidence="4 12">Anaerobic ribonucleoside-triphosphate reductase-activating protein</fullName>
        <ecNumber evidence="12">1.97.1.-</ecNumber>
    </recommendedName>
</protein>
<dbReference type="SFLD" id="SFLDG01063">
    <property type="entry name" value="activating_enzymes__group_1"/>
    <property type="match status" value="1"/>
</dbReference>
<comment type="cofactor">
    <cofactor evidence="1">
        <name>[4Fe-4S] cluster</name>
        <dbReference type="ChEBI" id="CHEBI:49883"/>
    </cofactor>
</comment>
<gene>
    <name evidence="13" type="ORF">SAMN02745114_01391</name>
</gene>
<dbReference type="GO" id="GO:0004748">
    <property type="term" value="F:ribonucleoside-diphosphate reductase activity, thioredoxin disulfide as acceptor"/>
    <property type="evidence" value="ECO:0007669"/>
    <property type="project" value="TreeGrafter"/>
</dbReference>
<dbReference type="PANTHER" id="PTHR30352:SF2">
    <property type="entry name" value="ANAEROBIC RIBONUCLEOSIDE-TRIPHOSPHATE REDUCTASE-ACTIVATING PROTEIN"/>
    <property type="match status" value="1"/>
</dbReference>
<dbReference type="PIRSF" id="PIRSF000368">
    <property type="entry name" value="NrdG"/>
    <property type="match status" value="1"/>
</dbReference>
<evidence type="ECO:0000256" key="3">
    <source>
        <dbReference type="ARBA" id="ARBA00009777"/>
    </source>
</evidence>
<dbReference type="InterPro" id="IPR058240">
    <property type="entry name" value="rSAM_sf"/>
</dbReference>
<dbReference type="SFLD" id="SFLDG01066">
    <property type="entry name" value="organic_radical-activating_enz"/>
    <property type="match status" value="1"/>
</dbReference>
<dbReference type="NCBIfam" id="TIGR02491">
    <property type="entry name" value="NrdG"/>
    <property type="match status" value="1"/>
</dbReference>
<dbReference type="GO" id="GO:0043365">
    <property type="term" value="F:[formate-C-acetyltransferase]-activating enzyme activity"/>
    <property type="evidence" value="ECO:0007669"/>
    <property type="project" value="InterPro"/>
</dbReference>
<evidence type="ECO:0000313" key="14">
    <source>
        <dbReference type="Proteomes" id="UP000190657"/>
    </source>
</evidence>
<keyword evidence="8 12" id="KW-0560">Oxidoreductase</keyword>
<dbReference type="EMBL" id="FUWW01000016">
    <property type="protein sequence ID" value="SJZ70911.1"/>
    <property type="molecule type" value="Genomic_DNA"/>
</dbReference>
<evidence type="ECO:0000256" key="9">
    <source>
        <dbReference type="ARBA" id="ARBA00023004"/>
    </source>
</evidence>
<dbReference type="InterPro" id="IPR001989">
    <property type="entry name" value="Radical_activat_CS"/>
</dbReference>
<dbReference type="PANTHER" id="PTHR30352">
    <property type="entry name" value="PYRUVATE FORMATE-LYASE-ACTIVATING ENZYME"/>
    <property type="match status" value="1"/>
</dbReference>
<evidence type="ECO:0000256" key="10">
    <source>
        <dbReference type="ARBA" id="ARBA00023014"/>
    </source>
</evidence>
<dbReference type="CDD" id="cd01335">
    <property type="entry name" value="Radical_SAM"/>
    <property type="match status" value="1"/>
</dbReference>
<comment type="function">
    <text evidence="2 12">Activation of anaerobic ribonucleoside-triphosphate reductase under anaerobic conditions by generation of an organic free radical, using S-adenosylmethionine and reduced flavodoxin as cosubstrates to produce 5'-deoxy-adenosine.</text>
</comment>
<evidence type="ECO:0000256" key="7">
    <source>
        <dbReference type="ARBA" id="ARBA00022723"/>
    </source>
</evidence>
<dbReference type="Proteomes" id="UP000190657">
    <property type="component" value="Unassembled WGS sequence"/>
</dbReference>
<keyword evidence="14" id="KW-1185">Reference proteome</keyword>
<organism evidence="13 14">
    <name type="scientific">Eubacterium coprostanoligenes</name>
    <dbReference type="NCBI Taxonomy" id="290054"/>
    <lineage>
        <taxon>Bacteria</taxon>
        <taxon>Bacillati</taxon>
        <taxon>Bacillota</taxon>
        <taxon>Clostridia</taxon>
        <taxon>Eubacteriales</taxon>
        <taxon>Eubacteriaceae</taxon>
        <taxon>Eubacterium</taxon>
    </lineage>
</organism>
<keyword evidence="9" id="KW-0408">Iron</keyword>
<name>A0A1T4MVI8_9FIRM</name>
<reference evidence="13 14" key="1">
    <citation type="submission" date="2017-02" db="EMBL/GenBank/DDBJ databases">
        <authorList>
            <person name="Peterson S.W."/>
        </authorList>
    </citation>
    <scope>NUCLEOTIDE SEQUENCE [LARGE SCALE GENOMIC DNA]</scope>
    <source>
        <strain evidence="13 14">ATCC 51222</strain>
    </source>
</reference>
<dbReference type="InterPro" id="IPR007197">
    <property type="entry name" value="rSAM"/>
</dbReference>
<evidence type="ECO:0000256" key="4">
    <source>
        <dbReference type="ARBA" id="ARBA00014281"/>
    </source>
</evidence>
<keyword evidence="10" id="KW-0411">Iron-sulfur</keyword>
<dbReference type="GO" id="GO:0051539">
    <property type="term" value="F:4 iron, 4 sulfur cluster binding"/>
    <property type="evidence" value="ECO:0007669"/>
    <property type="project" value="UniProtKB-KW"/>
</dbReference>
<dbReference type="AlphaFoldDB" id="A0A1T4MVI8"/>
<dbReference type="STRING" id="290054.SAMN02745114_01391"/>
<evidence type="ECO:0000313" key="13">
    <source>
        <dbReference type="EMBL" id="SJZ70911.1"/>
    </source>
</evidence>
<dbReference type="InterPro" id="IPR034457">
    <property type="entry name" value="Organic_radical-activating"/>
</dbReference>
<evidence type="ECO:0000256" key="1">
    <source>
        <dbReference type="ARBA" id="ARBA00001966"/>
    </source>
</evidence>
<dbReference type="Pfam" id="PF13353">
    <property type="entry name" value="Fer4_12"/>
    <property type="match status" value="1"/>
</dbReference>
<accession>A0A1T4MVI8</accession>
<evidence type="ECO:0000256" key="2">
    <source>
        <dbReference type="ARBA" id="ARBA00003852"/>
    </source>
</evidence>
<dbReference type="PROSITE" id="PS01087">
    <property type="entry name" value="RADICAL_ACTIVATING"/>
    <property type="match status" value="1"/>
</dbReference>
<evidence type="ECO:0000256" key="12">
    <source>
        <dbReference type="PIRNR" id="PIRNR000368"/>
    </source>
</evidence>
<sequence>MNWAEIKTNDIANGEGVRTSLFVSGCRHHCKNCFNEITWDFSYGHLFTEETMEDIFKSVDHSWINGISLLGGEPFEPENQKVLVPFLVMFHERFPDKTVWCYTGFTLEQILGCTEEKSRAATDISKEMLSLIDILVDGPYVEDLHSITLKFRGSSNQRVIDIKKTIKEQKIVLYLE</sequence>
<dbReference type="SFLD" id="SFLDS00029">
    <property type="entry name" value="Radical_SAM"/>
    <property type="match status" value="1"/>
</dbReference>
<dbReference type="EC" id="1.97.1.-" evidence="12"/>
<evidence type="ECO:0000256" key="6">
    <source>
        <dbReference type="ARBA" id="ARBA00022691"/>
    </source>
</evidence>
<comment type="similarity">
    <text evidence="3 12">Belongs to the organic radical-activating enzymes family.</text>
</comment>
<dbReference type="RefSeq" id="WP_078768854.1">
    <property type="nucleotide sequence ID" value="NZ_FUWW01000016.1"/>
</dbReference>
<dbReference type="GO" id="GO:0046872">
    <property type="term" value="F:metal ion binding"/>
    <property type="evidence" value="ECO:0007669"/>
    <property type="project" value="UniProtKB-KW"/>
</dbReference>
<proteinExistence type="inferred from homology"/>
<keyword evidence="5" id="KW-0004">4Fe-4S</keyword>
<keyword evidence="6" id="KW-0949">S-adenosyl-L-methionine</keyword>
<evidence type="ECO:0000256" key="11">
    <source>
        <dbReference type="ARBA" id="ARBA00047365"/>
    </source>
</evidence>
<dbReference type="SUPFAM" id="SSF102114">
    <property type="entry name" value="Radical SAM enzymes"/>
    <property type="match status" value="1"/>
</dbReference>
<dbReference type="OrthoDB" id="9782387at2"/>
<keyword evidence="7" id="KW-0479">Metal-binding</keyword>
<comment type="catalytic activity">
    <reaction evidence="11">
        <text>glycyl-[protein] + reduced [flavodoxin] + S-adenosyl-L-methionine = glycin-2-yl radical-[protein] + semiquinone [flavodoxin] + 5'-deoxyadenosine + L-methionine + H(+)</text>
        <dbReference type="Rhea" id="RHEA:61976"/>
        <dbReference type="Rhea" id="RHEA-COMP:10622"/>
        <dbReference type="Rhea" id="RHEA-COMP:14480"/>
        <dbReference type="Rhea" id="RHEA-COMP:15993"/>
        <dbReference type="Rhea" id="RHEA-COMP:15994"/>
        <dbReference type="ChEBI" id="CHEBI:15378"/>
        <dbReference type="ChEBI" id="CHEBI:17319"/>
        <dbReference type="ChEBI" id="CHEBI:29947"/>
        <dbReference type="ChEBI" id="CHEBI:32722"/>
        <dbReference type="ChEBI" id="CHEBI:57618"/>
        <dbReference type="ChEBI" id="CHEBI:57844"/>
        <dbReference type="ChEBI" id="CHEBI:59789"/>
        <dbReference type="ChEBI" id="CHEBI:140311"/>
    </reaction>
</comment>
<dbReference type="Gene3D" id="3.20.20.70">
    <property type="entry name" value="Aldolase class I"/>
    <property type="match status" value="1"/>
</dbReference>
<dbReference type="InterPro" id="IPR012837">
    <property type="entry name" value="NrdG"/>
</dbReference>
<dbReference type="InterPro" id="IPR013785">
    <property type="entry name" value="Aldolase_TIM"/>
</dbReference>